<evidence type="ECO:0000256" key="1">
    <source>
        <dbReference type="ARBA" id="ARBA00004117"/>
    </source>
</evidence>
<dbReference type="GO" id="GO:0003774">
    <property type="term" value="F:cytoskeletal motor activity"/>
    <property type="evidence" value="ECO:0007669"/>
    <property type="project" value="InterPro"/>
</dbReference>
<gene>
    <name evidence="4" type="primary">fliE</name>
    <name evidence="6" type="ORF">SAMN06295987_102453</name>
</gene>
<evidence type="ECO:0000256" key="4">
    <source>
        <dbReference type="HAMAP-Rule" id="MF_00724"/>
    </source>
</evidence>
<evidence type="ECO:0000256" key="2">
    <source>
        <dbReference type="ARBA" id="ARBA00009272"/>
    </source>
</evidence>
<name>A0A1U6HHR6_9SPHN</name>
<organism evidence="6 7">
    <name type="scientific">Novosphingobium mathurense</name>
    <dbReference type="NCBI Taxonomy" id="428990"/>
    <lineage>
        <taxon>Bacteria</taxon>
        <taxon>Pseudomonadati</taxon>
        <taxon>Pseudomonadota</taxon>
        <taxon>Alphaproteobacteria</taxon>
        <taxon>Sphingomonadales</taxon>
        <taxon>Sphingomonadaceae</taxon>
        <taxon>Novosphingobium</taxon>
    </lineage>
</organism>
<dbReference type="GO" id="GO:0009425">
    <property type="term" value="C:bacterial-type flagellum basal body"/>
    <property type="evidence" value="ECO:0007669"/>
    <property type="project" value="UniProtKB-SubCell"/>
</dbReference>
<keyword evidence="3 4" id="KW-0975">Bacterial flagellum</keyword>
<comment type="subcellular location">
    <subcellularLocation>
        <location evidence="1 4">Bacterial flagellum basal body</location>
    </subcellularLocation>
</comment>
<dbReference type="Pfam" id="PF02049">
    <property type="entry name" value="FliE"/>
    <property type="match status" value="1"/>
</dbReference>
<comment type="similarity">
    <text evidence="2 4">Belongs to the FliE family.</text>
</comment>
<accession>A0A1U6HHR6</accession>
<keyword evidence="6" id="KW-0966">Cell projection</keyword>
<dbReference type="Proteomes" id="UP000190989">
    <property type="component" value="Unassembled WGS sequence"/>
</dbReference>
<keyword evidence="6" id="KW-0969">Cilium</keyword>
<dbReference type="STRING" id="428990.SAMN06295987_102453"/>
<keyword evidence="7" id="KW-1185">Reference proteome</keyword>
<reference evidence="7" key="1">
    <citation type="submission" date="2017-02" db="EMBL/GenBank/DDBJ databases">
        <authorList>
            <person name="Varghese N."/>
            <person name="Submissions S."/>
        </authorList>
    </citation>
    <scope>NUCLEOTIDE SEQUENCE [LARGE SCALE GENOMIC DNA]</scope>
    <source>
        <strain evidence="7">SM117</strain>
    </source>
</reference>
<dbReference type="PANTHER" id="PTHR34653:SF1">
    <property type="entry name" value="FLAGELLAR HOOK-BASAL BODY COMPLEX PROTEIN FLIE"/>
    <property type="match status" value="1"/>
</dbReference>
<dbReference type="NCBIfam" id="TIGR00205">
    <property type="entry name" value="fliE"/>
    <property type="match status" value="1"/>
</dbReference>
<proteinExistence type="inferred from homology"/>
<evidence type="ECO:0000256" key="5">
    <source>
        <dbReference type="NCBIfam" id="TIGR00205"/>
    </source>
</evidence>
<dbReference type="GO" id="GO:0071973">
    <property type="term" value="P:bacterial-type flagellum-dependent cell motility"/>
    <property type="evidence" value="ECO:0007669"/>
    <property type="project" value="InterPro"/>
</dbReference>
<dbReference type="RefSeq" id="WP_054945484.1">
    <property type="nucleotide sequence ID" value="NZ_FVZE01000002.1"/>
</dbReference>
<dbReference type="AlphaFoldDB" id="A0A1U6HHR6"/>
<dbReference type="GO" id="GO:0005198">
    <property type="term" value="F:structural molecule activity"/>
    <property type="evidence" value="ECO:0007669"/>
    <property type="project" value="UniProtKB-UniRule"/>
</dbReference>
<dbReference type="InterPro" id="IPR001624">
    <property type="entry name" value="FliE"/>
</dbReference>
<keyword evidence="6" id="KW-0282">Flagellum</keyword>
<dbReference type="PANTHER" id="PTHR34653">
    <property type="match status" value="1"/>
</dbReference>
<dbReference type="PRINTS" id="PR01006">
    <property type="entry name" value="FLGHOOKFLIE"/>
</dbReference>
<evidence type="ECO:0000256" key="3">
    <source>
        <dbReference type="ARBA" id="ARBA00023143"/>
    </source>
</evidence>
<evidence type="ECO:0000313" key="6">
    <source>
        <dbReference type="EMBL" id="SLJ95364.1"/>
    </source>
</evidence>
<evidence type="ECO:0000313" key="7">
    <source>
        <dbReference type="Proteomes" id="UP000190989"/>
    </source>
</evidence>
<protein>
    <recommendedName>
        <fullName evidence="4 5">Flagellar hook-basal body complex protein FliE</fullName>
    </recommendedName>
</protein>
<dbReference type="HAMAP" id="MF_00724">
    <property type="entry name" value="FliE"/>
    <property type="match status" value="1"/>
</dbReference>
<dbReference type="EMBL" id="FVZE01000002">
    <property type="protein sequence ID" value="SLJ95364.1"/>
    <property type="molecule type" value="Genomic_DNA"/>
</dbReference>
<sequence length="133" mass="13816">MSGISGIGGGAGGIQQIMAMRQQIIQRNELLQQIHAPKGPDQAGGVAGVGGAAPTEVQAPAQGFADTLKTALDNVNAVQAKSDTMTDAYQRGEVTDVASVMLARQEAGVAFEATMQVRNKLLSAYQDIMRMGV</sequence>